<dbReference type="EMBL" id="BN001307">
    <property type="protein sequence ID" value="CBF85204.1"/>
    <property type="molecule type" value="Genomic_DNA"/>
</dbReference>
<accession>Q5BCX7</accession>
<dbReference type="OrthoDB" id="4402936at2759"/>
<sequence>MTKELVSSSAANKALLNMFIAAELRYPVRQCAGARSVRRWEKTCGSVGTQLPSALLLYPVAIGILVVCVTLTRIARIREIYKGKGLEIPDDFDSTLTMPPVHFMQVSAPDDVDVNELRKVEVPGGLDIEILEFFE</sequence>
<protein>
    <submittedName>
        <fullName evidence="2">Uncharacterized protein</fullName>
    </submittedName>
</protein>
<dbReference type="Proteomes" id="UP000000560">
    <property type="component" value="Chromosome VII"/>
</dbReference>
<keyword evidence="1" id="KW-0812">Transmembrane</keyword>
<dbReference type="RefSeq" id="XP_659207.1">
    <property type="nucleotide sequence ID" value="XM_654115.1"/>
</dbReference>
<proteinExistence type="predicted"/>
<organism evidence="2 3">
    <name type="scientific">Emericella nidulans (strain FGSC A4 / ATCC 38163 / CBS 112.46 / NRRL 194 / M139)</name>
    <name type="common">Aspergillus nidulans</name>
    <dbReference type="NCBI Taxonomy" id="227321"/>
    <lineage>
        <taxon>Eukaryota</taxon>
        <taxon>Fungi</taxon>
        <taxon>Dikarya</taxon>
        <taxon>Ascomycota</taxon>
        <taxon>Pezizomycotina</taxon>
        <taxon>Eurotiomycetes</taxon>
        <taxon>Eurotiomycetidae</taxon>
        <taxon>Eurotiales</taxon>
        <taxon>Aspergillaceae</taxon>
        <taxon>Aspergillus</taxon>
        <taxon>Aspergillus subgen. Nidulantes</taxon>
    </lineage>
</organism>
<reference evidence="3" key="2">
    <citation type="journal article" date="2009" name="Fungal Genet. Biol.">
        <title>The 2008 update of the Aspergillus nidulans genome annotation: a community effort.</title>
        <authorList>
            <person name="Wortman J.R."/>
            <person name="Gilsenan J.M."/>
            <person name="Joardar V."/>
            <person name="Deegan J."/>
            <person name="Clutterbuck J."/>
            <person name="Andersen M.R."/>
            <person name="Archer D."/>
            <person name="Bencina M."/>
            <person name="Braus G."/>
            <person name="Coutinho P."/>
            <person name="von Dohren H."/>
            <person name="Doonan J."/>
            <person name="Driessen A.J."/>
            <person name="Durek P."/>
            <person name="Espeso E."/>
            <person name="Fekete E."/>
            <person name="Flipphi M."/>
            <person name="Estrada C.G."/>
            <person name="Geysens S."/>
            <person name="Goldman G."/>
            <person name="de Groot P.W."/>
            <person name="Hansen K."/>
            <person name="Harris S.D."/>
            <person name="Heinekamp T."/>
            <person name="Helmstaedt K."/>
            <person name="Henrissat B."/>
            <person name="Hofmann G."/>
            <person name="Homan T."/>
            <person name="Horio T."/>
            <person name="Horiuchi H."/>
            <person name="James S."/>
            <person name="Jones M."/>
            <person name="Karaffa L."/>
            <person name="Karanyi Z."/>
            <person name="Kato M."/>
            <person name="Keller N."/>
            <person name="Kelly D.E."/>
            <person name="Kiel J.A."/>
            <person name="Kim J.M."/>
            <person name="van der Klei I.J."/>
            <person name="Klis F.M."/>
            <person name="Kovalchuk A."/>
            <person name="Krasevec N."/>
            <person name="Kubicek C.P."/>
            <person name="Liu B."/>
            <person name="Maccabe A."/>
            <person name="Meyer V."/>
            <person name="Mirabito P."/>
            <person name="Miskei M."/>
            <person name="Mos M."/>
            <person name="Mullins J."/>
            <person name="Nelson D.R."/>
            <person name="Nielsen J."/>
            <person name="Oakley B.R."/>
            <person name="Osmani S.A."/>
            <person name="Pakula T."/>
            <person name="Paszewski A."/>
            <person name="Paulsen I."/>
            <person name="Pilsyk S."/>
            <person name="Pocsi I."/>
            <person name="Punt P.J."/>
            <person name="Ram A.F."/>
            <person name="Ren Q."/>
            <person name="Robellet X."/>
            <person name="Robson G."/>
            <person name="Seiboth B."/>
            <person name="van Solingen P."/>
            <person name="Specht T."/>
            <person name="Sun J."/>
            <person name="Taheri-Talesh N."/>
            <person name="Takeshita N."/>
            <person name="Ussery D."/>
            <person name="vanKuyk P.A."/>
            <person name="Visser H."/>
            <person name="van de Vondervoort P.J."/>
            <person name="de Vries R.P."/>
            <person name="Walton J."/>
            <person name="Xiang X."/>
            <person name="Xiong Y."/>
            <person name="Zeng A.P."/>
            <person name="Brandt B.W."/>
            <person name="Cornell M.J."/>
            <person name="van den Hondel C.A."/>
            <person name="Visser J."/>
            <person name="Oliver S.G."/>
            <person name="Turner G."/>
        </authorList>
    </citation>
    <scope>GENOME REANNOTATION</scope>
    <source>
        <strain evidence="3">FGSC A4 / ATCC 38163 / CBS 112.46 / NRRL 194 / M139</strain>
    </source>
</reference>
<evidence type="ECO:0000313" key="2">
    <source>
        <dbReference type="EMBL" id="CBF85204.1"/>
    </source>
</evidence>
<keyword evidence="3" id="KW-1185">Reference proteome</keyword>
<dbReference type="HOGENOM" id="CLU_1885736_0_0_1"/>
<evidence type="ECO:0000313" key="3">
    <source>
        <dbReference type="Proteomes" id="UP000000560"/>
    </source>
</evidence>
<dbReference type="AlphaFoldDB" id="Q5BCX7"/>
<feature type="transmembrane region" description="Helical" evidence="1">
    <location>
        <begin position="55"/>
        <end position="75"/>
    </location>
</feature>
<accession>C8VNA0</accession>
<gene>
    <name evidence="2" type="ORF">ANIA_01603</name>
</gene>
<evidence type="ECO:0000256" key="1">
    <source>
        <dbReference type="SAM" id="Phobius"/>
    </source>
</evidence>
<name>Q5BCX7_EMENI</name>
<keyword evidence="1" id="KW-0472">Membrane</keyword>
<dbReference type="KEGG" id="ani:ANIA_01603"/>
<keyword evidence="1" id="KW-1133">Transmembrane helix</keyword>
<reference evidence="3" key="1">
    <citation type="journal article" date="2005" name="Nature">
        <title>Sequencing of Aspergillus nidulans and comparative analysis with A. fumigatus and A. oryzae.</title>
        <authorList>
            <person name="Galagan J.E."/>
            <person name="Calvo S.E."/>
            <person name="Cuomo C."/>
            <person name="Ma L.J."/>
            <person name="Wortman J.R."/>
            <person name="Batzoglou S."/>
            <person name="Lee S.I."/>
            <person name="Basturkmen M."/>
            <person name="Spevak C.C."/>
            <person name="Clutterbuck J."/>
            <person name="Kapitonov V."/>
            <person name="Jurka J."/>
            <person name="Scazzocchio C."/>
            <person name="Farman M."/>
            <person name="Butler J."/>
            <person name="Purcell S."/>
            <person name="Harris S."/>
            <person name="Braus G.H."/>
            <person name="Draht O."/>
            <person name="Busch S."/>
            <person name="D'Enfert C."/>
            <person name="Bouchier C."/>
            <person name="Goldman G.H."/>
            <person name="Bell-Pedersen D."/>
            <person name="Griffiths-Jones S."/>
            <person name="Doonan J.H."/>
            <person name="Yu J."/>
            <person name="Vienken K."/>
            <person name="Pain A."/>
            <person name="Freitag M."/>
            <person name="Selker E.U."/>
            <person name="Archer D.B."/>
            <person name="Penalva M.A."/>
            <person name="Oakley B.R."/>
            <person name="Momany M."/>
            <person name="Tanaka T."/>
            <person name="Kumagai T."/>
            <person name="Asai K."/>
            <person name="Machida M."/>
            <person name="Nierman W.C."/>
            <person name="Denning D.W."/>
            <person name="Caddick M."/>
            <person name="Hynes M."/>
            <person name="Paoletti M."/>
            <person name="Fischer R."/>
            <person name="Miller B."/>
            <person name="Dyer P."/>
            <person name="Sachs M.S."/>
            <person name="Osmani S.A."/>
            <person name="Birren B.W."/>
        </authorList>
    </citation>
    <scope>NUCLEOTIDE SEQUENCE [LARGE SCALE GENOMIC DNA]</scope>
    <source>
        <strain evidence="3">FGSC A4 / ATCC 38163 / CBS 112.46 / NRRL 194 / M139</strain>
    </source>
</reference>
<dbReference type="GeneID" id="2875248"/>
<dbReference type="InParanoid" id="Q5BCX7"/>